<comment type="caution">
    <text evidence="1">The sequence shown here is derived from an EMBL/GenBank/DDBJ whole genome shotgun (WGS) entry which is preliminary data.</text>
</comment>
<evidence type="ECO:0000313" key="2">
    <source>
        <dbReference type="Proteomes" id="UP001642540"/>
    </source>
</evidence>
<gene>
    <name evidence="1" type="ORF">ODALV1_LOCUS24426</name>
</gene>
<accession>A0ABP1RNX0</accession>
<reference evidence="1 2" key="1">
    <citation type="submission" date="2024-08" db="EMBL/GenBank/DDBJ databases">
        <authorList>
            <person name="Cucini C."/>
            <person name="Frati F."/>
        </authorList>
    </citation>
    <scope>NUCLEOTIDE SEQUENCE [LARGE SCALE GENOMIC DNA]</scope>
</reference>
<organism evidence="1 2">
    <name type="scientific">Orchesella dallaii</name>
    <dbReference type="NCBI Taxonomy" id="48710"/>
    <lineage>
        <taxon>Eukaryota</taxon>
        <taxon>Metazoa</taxon>
        <taxon>Ecdysozoa</taxon>
        <taxon>Arthropoda</taxon>
        <taxon>Hexapoda</taxon>
        <taxon>Collembola</taxon>
        <taxon>Entomobryomorpha</taxon>
        <taxon>Entomobryoidea</taxon>
        <taxon>Orchesellidae</taxon>
        <taxon>Orchesellinae</taxon>
        <taxon>Orchesella</taxon>
    </lineage>
</organism>
<sequence>MLDYSSKQLTNDHGSWTPSTRAGCVNPGVFEYRVLSGHRTKIVTAVELLNGTASLWMMEVTNDLSSNLLRRSTLKPESKMFLLTAAAADYNGGGLRANAESWEKVSSGVTEEMIFGHFLSILVSGERWFHIQEAIMR</sequence>
<dbReference type="Proteomes" id="UP001642540">
    <property type="component" value="Unassembled WGS sequence"/>
</dbReference>
<proteinExistence type="predicted"/>
<evidence type="ECO:0000313" key="1">
    <source>
        <dbReference type="EMBL" id="CAL8132001.1"/>
    </source>
</evidence>
<keyword evidence="2" id="KW-1185">Reference proteome</keyword>
<name>A0ABP1RNX0_9HEXA</name>
<protein>
    <submittedName>
        <fullName evidence="1">Uncharacterized protein</fullName>
    </submittedName>
</protein>
<dbReference type="EMBL" id="CAXLJM020000091">
    <property type="protein sequence ID" value="CAL8132001.1"/>
    <property type="molecule type" value="Genomic_DNA"/>
</dbReference>